<dbReference type="Proteomes" id="UP001209681">
    <property type="component" value="Unassembled WGS sequence"/>
</dbReference>
<dbReference type="RefSeq" id="WP_265425496.1">
    <property type="nucleotide sequence ID" value="NZ_JAPFPW010000013.1"/>
</dbReference>
<comment type="caution">
    <text evidence="2">The sequence shown here is derived from an EMBL/GenBank/DDBJ whole genome shotgun (WGS) entry which is preliminary data.</text>
</comment>
<evidence type="ECO:0000313" key="3">
    <source>
        <dbReference type="Proteomes" id="UP001209681"/>
    </source>
</evidence>
<accession>A0ABT3NAV1</accession>
<feature type="domain" description="Putative zinc-finger" evidence="1">
    <location>
        <begin position="17"/>
        <end position="47"/>
    </location>
</feature>
<dbReference type="InterPro" id="IPR027383">
    <property type="entry name" value="Znf_put"/>
</dbReference>
<gene>
    <name evidence="2" type="ORF">OOT00_11365</name>
</gene>
<sequence>MTLPETPDIPAHCLALFDRLSAYVDGELHGEARRELEDHLQNCPKCRVCLTTLSQSIRICKRVGTRPVPEALSRKLEALARKMEMEQPPFSAN</sequence>
<keyword evidence="3" id="KW-1185">Reference proteome</keyword>
<protein>
    <submittedName>
        <fullName evidence="2">Zf-HC2 domain-containing protein</fullName>
    </submittedName>
</protein>
<evidence type="ECO:0000313" key="2">
    <source>
        <dbReference type="EMBL" id="MCW7754582.1"/>
    </source>
</evidence>
<organism evidence="2 3">
    <name type="scientific">Desulfobotulus pelophilus</name>
    <dbReference type="NCBI Taxonomy" id="2823377"/>
    <lineage>
        <taxon>Bacteria</taxon>
        <taxon>Pseudomonadati</taxon>
        <taxon>Thermodesulfobacteriota</taxon>
        <taxon>Desulfobacteria</taxon>
        <taxon>Desulfobacterales</taxon>
        <taxon>Desulfobacteraceae</taxon>
        <taxon>Desulfobotulus</taxon>
    </lineage>
</organism>
<proteinExistence type="predicted"/>
<dbReference type="EMBL" id="JAPFPW010000013">
    <property type="protein sequence ID" value="MCW7754582.1"/>
    <property type="molecule type" value="Genomic_DNA"/>
</dbReference>
<dbReference type="Pfam" id="PF13490">
    <property type="entry name" value="zf-HC2"/>
    <property type="match status" value="1"/>
</dbReference>
<dbReference type="Gene3D" id="1.10.10.1320">
    <property type="entry name" value="Anti-sigma factor, zinc-finger domain"/>
    <property type="match status" value="1"/>
</dbReference>
<name>A0ABT3NAV1_9BACT</name>
<reference evidence="2 3" key="1">
    <citation type="submission" date="2022-11" db="EMBL/GenBank/DDBJ databases">
        <title>Desulfobotulus tamanensis H1 sp. nov. - anaerobic, alkaliphilic, sulphate reducing bacterium isolated from terrestrial mud volcano.</title>
        <authorList>
            <person name="Frolova A."/>
            <person name="Merkel A.Y."/>
            <person name="Slobodkin A.I."/>
        </authorList>
    </citation>
    <scope>NUCLEOTIDE SEQUENCE [LARGE SCALE GENOMIC DNA]</scope>
    <source>
        <strain evidence="2 3">H1</strain>
    </source>
</reference>
<dbReference type="InterPro" id="IPR041916">
    <property type="entry name" value="Anti_sigma_zinc_sf"/>
</dbReference>
<evidence type="ECO:0000259" key="1">
    <source>
        <dbReference type="Pfam" id="PF13490"/>
    </source>
</evidence>